<dbReference type="PROSITE" id="PS50968">
    <property type="entry name" value="BIOTINYL_LIPOYL"/>
    <property type="match status" value="1"/>
</dbReference>
<evidence type="ECO:0000256" key="5">
    <source>
        <dbReference type="ARBA" id="ARBA00022823"/>
    </source>
</evidence>
<proteinExistence type="inferred from homology"/>
<dbReference type="RefSeq" id="WP_160598392.1">
    <property type="nucleotide sequence ID" value="NZ_WTYS01000001.1"/>
</dbReference>
<feature type="domain" description="Peripheral subunit-binding (PSBD)" evidence="10">
    <location>
        <begin position="118"/>
        <end position="155"/>
    </location>
</feature>
<dbReference type="InterPro" id="IPR011053">
    <property type="entry name" value="Single_hybrid_motif"/>
</dbReference>
<evidence type="ECO:0000313" key="12">
    <source>
        <dbReference type="Proteomes" id="UP000468943"/>
    </source>
</evidence>
<dbReference type="EC" id="2.3.1.-" evidence="7"/>
<evidence type="ECO:0000256" key="7">
    <source>
        <dbReference type="RuleBase" id="RU003423"/>
    </source>
</evidence>
<dbReference type="Pfam" id="PF00198">
    <property type="entry name" value="2-oxoacid_dh"/>
    <property type="match status" value="1"/>
</dbReference>
<dbReference type="InterPro" id="IPR004167">
    <property type="entry name" value="PSBD"/>
</dbReference>
<dbReference type="SUPFAM" id="SSF51230">
    <property type="entry name" value="Single hybrid motif"/>
    <property type="match status" value="1"/>
</dbReference>
<dbReference type="InterPro" id="IPR001078">
    <property type="entry name" value="2-oxoacid_DH_actylTfrase"/>
</dbReference>
<dbReference type="OrthoDB" id="9805770at2"/>
<dbReference type="CDD" id="cd06849">
    <property type="entry name" value="lipoyl_domain"/>
    <property type="match status" value="1"/>
</dbReference>
<evidence type="ECO:0000256" key="8">
    <source>
        <dbReference type="SAM" id="MobiDB-lite"/>
    </source>
</evidence>
<evidence type="ECO:0000256" key="3">
    <source>
        <dbReference type="ARBA" id="ARBA00011484"/>
    </source>
</evidence>
<sequence length="388" mass="41433">MGTFVMPSLGADMAAGTLVEWLKQPGDTVEHGDIIAVVETDKGAIEVEVFEKGRIDELLVEAGSAVPVGTPLARIDGEANGVKPSATGPAKPKVGTEPVRATPPRPSALLVMKGQGPRASPAARQHAAERGIDLASLAGSGPDGAIQLVDVERAECIRSEPGLGSGPDLSAMRRAIAAAMARSKREIPHYYLSHRFDLSAALEWLERYNAERPPPERLLLGALQIKAVASALKEFPEFNGFYGEEGFSPFPAVHLGTAIAIRGGGLAAPCIRHTDTLTLSDLMESLRDLVARTRRGQFRSSEIADATATVSNLGERGVESLWPVIYPPQVAIVGFGSVMWRPWAVKDEPVVRPVITTTLAGDHRANNGHRGALLLRRIEQILSEPDKL</sequence>
<evidence type="ECO:0000256" key="4">
    <source>
        <dbReference type="ARBA" id="ARBA00022679"/>
    </source>
</evidence>
<evidence type="ECO:0000256" key="6">
    <source>
        <dbReference type="ARBA" id="ARBA00023315"/>
    </source>
</evidence>
<dbReference type="Pfam" id="PF00364">
    <property type="entry name" value="Biotin_lipoyl"/>
    <property type="match status" value="1"/>
</dbReference>
<reference evidence="11 12" key="1">
    <citation type="submission" date="2019-12" db="EMBL/GenBank/DDBJ databases">
        <title>Genomic-based taxomic classification of the family Erythrobacteraceae.</title>
        <authorList>
            <person name="Xu L."/>
        </authorList>
    </citation>
    <scope>NUCLEOTIDE SEQUENCE [LARGE SCALE GENOMIC DNA]</scope>
    <source>
        <strain evidence="11 12">JCM 17802</strain>
    </source>
</reference>
<comment type="similarity">
    <text evidence="2 7">Belongs to the 2-oxoacid dehydrogenase family.</text>
</comment>
<dbReference type="AlphaFoldDB" id="A0A6I4SQZ8"/>
<evidence type="ECO:0000313" key="11">
    <source>
        <dbReference type="EMBL" id="MXO57287.1"/>
    </source>
</evidence>
<feature type="region of interest" description="Disordered" evidence="8">
    <location>
        <begin position="77"/>
        <end position="106"/>
    </location>
</feature>
<dbReference type="InterPro" id="IPR003016">
    <property type="entry name" value="2-oxoA_DH_lipoyl-BS"/>
</dbReference>
<dbReference type="EMBL" id="WTYS01000001">
    <property type="protein sequence ID" value="MXO57287.1"/>
    <property type="molecule type" value="Genomic_DNA"/>
</dbReference>
<dbReference type="Gene3D" id="2.40.50.100">
    <property type="match status" value="1"/>
</dbReference>
<dbReference type="InterPro" id="IPR050743">
    <property type="entry name" value="2-oxoacid_DH_E2_comp"/>
</dbReference>
<dbReference type="Proteomes" id="UP000468943">
    <property type="component" value="Unassembled WGS sequence"/>
</dbReference>
<dbReference type="PROSITE" id="PS00189">
    <property type="entry name" value="LIPOYL"/>
    <property type="match status" value="1"/>
</dbReference>
<comment type="caution">
    <text evidence="11">The sequence shown here is derived from an EMBL/GenBank/DDBJ whole genome shotgun (WGS) entry which is preliminary data.</text>
</comment>
<evidence type="ECO:0000256" key="2">
    <source>
        <dbReference type="ARBA" id="ARBA00007317"/>
    </source>
</evidence>
<dbReference type="SUPFAM" id="SSF52777">
    <property type="entry name" value="CoA-dependent acyltransferases"/>
    <property type="match status" value="1"/>
</dbReference>
<dbReference type="GO" id="GO:0005737">
    <property type="term" value="C:cytoplasm"/>
    <property type="evidence" value="ECO:0007669"/>
    <property type="project" value="TreeGrafter"/>
</dbReference>
<feature type="domain" description="Lipoyl-binding" evidence="9">
    <location>
        <begin position="1"/>
        <end position="76"/>
    </location>
</feature>
<dbReference type="GO" id="GO:0031405">
    <property type="term" value="F:lipoic acid binding"/>
    <property type="evidence" value="ECO:0007669"/>
    <property type="project" value="TreeGrafter"/>
</dbReference>
<dbReference type="GO" id="GO:0016407">
    <property type="term" value="F:acetyltransferase activity"/>
    <property type="evidence" value="ECO:0007669"/>
    <property type="project" value="TreeGrafter"/>
</dbReference>
<dbReference type="PANTHER" id="PTHR43178">
    <property type="entry name" value="DIHYDROLIPOAMIDE ACETYLTRANSFERASE COMPONENT OF PYRUVATE DEHYDROGENASE COMPLEX"/>
    <property type="match status" value="1"/>
</dbReference>
<evidence type="ECO:0000259" key="9">
    <source>
        <dbReference type="PROSITE" id="PS50968"/>
    </source>
</evidence>
<dbReference type="InterPro" id="IPR036625">
    <property type="entry name" value="E3-bd_dom_sf"/>
</dbReference>
<organism evidence="11 12">
    <name type="scientific">Pontixanthobacter gangjinensis</name>
    <dbReference type="NCBI Taxonomy" id="1028742"/>
    <lineage>
        <taxon>Bacteria</taxon>
        <taxon>Pseudomonadati</taxon>
        <taxon>Pseudomonadota</taxon>
        <taxon>Alphaproteobacteria</taxon>
        <taxon>Sphingomonadales</taxon>
        <taxon>Erythrobacteraceae</taxon>
        <taxon>Pontixanthobacter</taxon>
    </lineage>
</organism>
<protein>
    <recommendedName>
        <fullName evidence="7">Dihydrolipoamide acetyltransferase component of pyruvate dehydrogenase complex</fullName>
        <ecNumber evidence="7">2.3.1.-</ecNumber>
    </recommendedName>
</protein>
<dbReference type="Gene3D" id="3.30.559.10">
    <property type="entry name" value="Chloramphenicol acetyltransferase-like domain"/>
    <property type="match status" value="1"/>
</dbReference>
<keyword evidence="5 7" id="KW-0450">Lipoyl</keyword>
<name>A0A6I4SQZ8_9SPHN</name>
<dbReference type="PANTHER" id="PTHR43178:SF5">
    <property type="entry name" value="LIPOAMIDE ACYLTRANSFERASE COMPONENT OF BRANCHED-CHAIN ALPHA-KETO ACID DEHYDROGENASE COMPLEX, MITOCHONDRIAL"/>
    <property type="match status" value="1"/>
</dbReference>
<dbReference type="InterPro" id="IPR023213">
    <property type="entry name" value="CAT-like_dom_sf"/>
</dbReference>
<keyword evidence="12" id="KW-1185">Reference proteome</keyword>
<accession>A0A6I4SQZ8</accession>
<evidence type="ECO:0000256" key="1">
    <source>
        <dbReference type="ARBA" id="ARBA00001938"/>
    </source>
</evidence>
<dbReference type="InterPro" id="IPR000089">
    <property type="entry name" value="Biotin_lipoyl"/>
</dbReference>
<dbReference type="Gene3D" id="4.10.320.10">
    <property type="entry name" value="E3-binding domain"/>
    <property type="match status" value="1"/>
</dbReference>
<dbReference type="Pfam" id="PF02817">
    <property type="entry name" value="E3_binding"/>
    <property type="match status" value="1"/>
</dbReference>
<comment type="cofactor">
    <cofactor evidence="1 7">
        <name>(R)-lipoate</name>
        <dbReference type="ChEBI" id="CHEBI:83088"/>
    </cofactor>
</comment>
<gene>
    <name evidence="11" type="ORF">GRI36_10375</name>
</gene>
<dbReference type="SUPFAM" id="SSF47005">
    <property type="entry name" value="Peripheral subunit-binding domain of 2-oxo acid dehydrogenase complex"/>
    <property type="match status" value="1"/>
</dbReference>
<keyword evidence="6 7" id="KW-0012">Acyltransferase</keyword>
<comment type="subunit">
    <text evidence="3">Forms a 24-polypeptide structural core with octahedral symmetry.</text>
</comment>
<evidence type="ECO:0000259" key="10">
    <source>
        <dbReference type="PROSITE" id="PS51826"/>
    </source>
</evidence>
<keyword evidence="4 7" id="KW-0808">Transferase</keyword>
<dbReference type="PROSITE" id="PS51826">
    <property type="entry name" value="PSBD"/>
    <property type="match status" value="1"/>
</dbReference>